<keyword evidence="11" id="KW-1185">Reference proteome</keyword>
<keyword evidence="5" id="KW-1133">Transmembrane helix</keyword>
<comment type="subcellular location">
    <subcellularLocation>
        <location evidence="1">Membrane</location>
    </subcellularLocation>
</comment>
<evidence type="ECO:0000256" key="1">
    <source>
        <dbReference type="ARBA" id="ARBA00004370"/>
    </source>
</evidence>
<dbReference type="Pfam" id="PF10247">
    <property type="entry name" value="Romo1"/>
    <property type="match status" value="1"/>
</dbReference>
<evidence type="ECO:0000256" key="8">
    <source>
        <dbReference type="ARBA" id="ARBA00025243"/>
    </source>
</evidence>
<dbReference type="STRING" id="118200.A0A093G7V6"/>
<proteinExistence type="inferred from homology"/>
<evidence type="ECO:0000256" key="6">
    <source>
        <dbReference type="ARBA" id="ARBA00023136"/>
    </source>
</evidence>
<evidence type="ECO:0000313" key="10">
    <source>
        <dbReference type="EMBL" id="KFV62839.1"/>
    </source>
</evidence>
<dbReference type="AlphaFoldDB" id="A0A093G7V6"/>
<evidence type="ECO:0000256" key="5">
    <source>
        <dbReference type="ARBA" id="ARBA00022989"/>
    </source>
</evidence>
<dbReference type="GO" id="GO:0045039">
    <property type="term" value="P:protein insertion into mitochondrial inner membrane"/>
    <property type="evidence" value="ECO:0007669"/>
    <property type="project" value="TreeGrafter"/>
</dbReference>
<keyword evidence="4" id="KW-0812">Transmembrane</keyword>
<dbReference type="GO" id="GO:0005744">
    <property type="term" value="C:TIM23 mitochondrial import inner membrane translocase complex"/>
    <property type="evidence" value="ECO:0007669"/>
    <property type="project" value="TreeGrafter"/>
</dbReference>
<accession>A0A093G7V6</accession>
<evidence type="ECO:0000256" key="7">
    <source>
        <dbReference type="ARBA" id="ARBA00025225"/>
    </source>
</evidence>
<evidence type="ECO:0000313" key="11">
    <source>
        <dbReference type="Proteomes" id="UP000053875"/>
    </source>
</evidence>
<gene>
    <name evidence="10" type="ORF">N307_09980</name>
</gene>
<dbReference type="GO" id="GO:0030150">
    <property type="term" value="P:protein import into mitochondrial matrix"/>
    <property type="evidence" value="ECO:0007669"/>
    <property type="project" value="TreeGrafter"/>
</dbReference>
<dbReference type="PANTHER" id="PTHR28525">
    <property type="entry name" value="REACTIVE OXYGEN SPECIES MODULATOR 1"/>
    <property type="match status" value="1"/>
</dbReference>
<name>A0A093G7V6_DRYPU</name>
<protein>
    <recommendedName>
        <fullName evidence="3">Reactive oxygen species modulator 1</fullName>
    </recommendedName>
    <alternativeName>
        <fullName evidence="9">Protein MGR2 homolog</fullName>
    </alternativeName>
</protein>
<comment type="function">
    <text evidence="8">Induces production of reactive oxygen species (ROS) which are necessary for cell proliferation. May play a role in inducing oxidative DNA damage and replicative senescence. May play a role in the coordination of mitochondrial morphology and cell proliferation.</text>
</comment>
<evidence type="ECO:0000256" key="4">
    <source>
        <dbReference type="ARBA" id="ARBA00022692"/>
    </source>
</evidence>
<evidence type="ECO:0000256" key="2">
    <source>
        <dbReference type="ARBA" id="ARBA00007839"/>
    </source>
</evidence>
<dbReference type="InterPro" id="IPR018450">
    <property type="entry name" value="Romo1/Mgr2"/>
</dbReference>
<dbReference type="Proteomes" id="UP000053875">
    <property type="component" value="Unassembled WGS sequence"/>
</dbReference>
<keyword evidence="6" id="KW-0472">Membrane</keyword>
<reference evidence="10 11" key="1">
    <citation type="submission" date="2014-04" db="EMBL/GenBank/DDBJ databases">
        <title>Genome evolution of avian class.</title>
        <authorList>
            <person name="Zhang G."/>
            <person name="Li C."/>
        </authorList>
    </citation>
    <scope>NUCLEOTIDE SEQUENCE [LARGE SCALE GENOMIC DNA]</scope>
    <source>
        <strain evidence="10">BGI_N307</strain>
    </source>
</reference>
<organism evidence="10 11">
    <name type="scientific">Dryobates pubescens</name>
    <name type="common">Downy woodpecker</name>
    <name type="synonym">Picoides pubescens</name>
    <dbReference type="NCBI Taxonomy" id="118200"/>
    <lineage>
        <taxon>Eukaryota</taxon>
        <taxon>Metazoa</taxon>
        <taxon>Chordata</taxon>
        <taxon>Craniata</taxon>
        <taxon>Vertebrata</taxon>
        <taxon>Euteleostomi</taxon>
        <taxon>Archelosauria</taxon>
        <taxon>Archosauria</taxon>
        <taxon>Dinosauria</taxon>
        <taxon>Saurischia</taxon>
        <taxon>Theropoda</taxon>
        <taxon>Coelurosauria</taxon>
        <taxon>Aves</taxon>
        <taxon>Neognathae</taxon>
        <taxon>Neoaves</taxon>
        <taxon>Telluraves</taxon>
        <taxon>Coraciimorphae</taxon>
        <taxon>Piciformes</taxon>
        <taxon>Picidae</taxon>
        <taxon>Dryobates</taxon>
    </lineage>
</organism>
<comment type="similarity">
    <text evidence="2">Belongs to the MGR2 family.</text>
</comment>
<comment type="function">
    <text evidence="7">Has antibacterial activity against a variety of bacteria including S.aureus, P.aeruginosa and M.tuberculosis. Acts by inducing bacterial membrane breakage.</text>
</comment>
<dbReference type="PANTHER" id="PTHR28525:SF1">
    <property type="entry name" value="REACTIVE OXYGEN SPECIES MODULATOR 1"/>
    <property type="match status" value="1"/>
</dbReference>
<evidence type="ECO:0000256" key="3">
    <source>
        <dbReference type="ARBA" id="ARBA00016275"/>
    </source>
</evidence>
<evidence type="ECO:0000256" key="9">
    <source>
        <dbReference type="ARBA" id="ARBA00032686"/>
    </source>
</evidence>
<sequence>MAAGALFGTFSCFRIGIRGWELLGRVGKVMMQSRGMLGTFMAISVGISC</sequence>
<dbReference type="EMBL" id="KL215018">
    <property type="protein sequence ID" value="KFV62839.1"/>
    <property type="molecule type" value="Genomic_DNA"/>
</dbReference>